<evidence type="ECO:0000313" key="2">
    <source>
        <dbReference type="EMBL" id="KAA8583462.1"/>
    </source>
</evidence>
<sequence length="144" mass="16599">SKCQKIVTKKISGGLWDLVSVCLSDLESTSCVEGKRTDIWRDTVSSFSVYESTSPSTGRKHDCSTAPWINRTSFTFSLWSVMCQLSAWQRLQDLFEPFGHENVEEGVHQRAEVEQQVRHQPQVRHRLREEQRVQEDAEDEGDVE</sequence>
<evidence type="ECO:0000256" key="1">
    <source>
        <dbReference type="SAM" id="MobiDB-lite"/>
    </source>
</evidence>
<feature type="region of interest" description="Disordered" evidence="1">
    <location>
        <begin position="106"/>
        <end position="144"/>
    </location>
</feature>
<feature type="compositionally biased region" description="Basic and acidic residues" evidence="1">
    <location>
        <begin position="106"/>
        <end position="117"/>
    </location>
</feature>
<proteinExistence type="predicted"/>
<dbReference type="Proteomes" id="UP000327493">
    <property type="component" value="Chromosome 17"/>
</dbReference>
<comment type="caution">
    <text evidence="2">The sequence shown here is derived from an EMBL/GenBank/DDBJ whole genome shotgun (WGS) entry which is preliminary data.</text>
</comment>
<name>A0A5J5CNE9_9PERO</name>
<dbReference type="AlphaFoldDB" id="A0A5J5CNE9"/>
<evidence type="ECO:0000313" key="3">
    <source>
        <dbReference type="Proteomes" id="UP000327493"/>
    </source>
</evidence>
<reference evidence="2 3" key="1">
    <citation type="submission" date="2019-08" db="EMBL/GenBank/DDBJ databases">
        <title>A chromosome-level genome assembly, high-density linkage maps, and genome scans reveal the genomic architecture of hybrid incompatibilities underlying speciation via character displacement in darters (Percidae: Etheostominae).</title>
        <authorList>
            <person name="Moran R.L."/>
            <person name="Catchen J.M."/>
            <person name="Fuller R.C."/>
        </authorList>
    </citation>
    <scope>NUCLEOTIDE SEQUENCE [LARGE SCALE GENOMIC DNA]</scope>
    <source>
        <strain evidence="2">EspeVRDwgs_2016</strain>
        <tissue evidence="2">Muscle</tissue>
    </source>
</reference>
<protein>
    <submittedName>
        <fullName evidence="2">Uncharacterized protein</fullName>
    </submittedName>
</protein>
<accession>A0A5J5CNE9</accession>
<organism evidence="2 3">
    <name type="scientific">Etheostoma spectabile</name>
    <name type="common">orangethroat darter</name>
    <dbReference type="NCBI Taxonomy" id="54343"/>
    <lineage>
        <taxon>Eukaryota</taxon>
        <taxon>Metazoa</taxon>
        <taxon>Chordata</taxon>
        <taxon>Craniata</taxon>
        <taxon>Vertebrata</taxon>
        <taxon>Euteleostomi</taxon>
        <taxon>Actinopterygii</taxon>
        <taxon>Neopterygii</taxon>
        <taxon>Teleostei</taxon>
        <taxon>Neoteleostei</taxon>
        <taxon>Acanthomorphata</taxon>
        <taxon>Eupercaria</taxon>
        <taxon>Perciformes</taxon>
        <taxon>Percoidei</taxon>
        <taxon>Percidae</taxon>
        <taxon>Etheostomatinae</taxon>
        <taxon>Etheostoma</taxon>
    </lineage>
</organism>
<feature type="non-terminal residue" evidence="2">
    <location>
        <position position="1"/>
    </location>
</feature>
<dbReference type="EMBL" id="VOFY01000017">
    <property type="protein sequence ID" value="KAA8583462.1"/>
    <property type="molecule type" value="Genomic_DNA"/>
</dbReference>
<keyword evidence="3" id="KW-1185">Reference proteome</keyword>
<gene>
    <name evidence="2" type="ORF">FQN60_014670</name>
</gene>